<accession>A0A5D5AL26</accession>
<feature type="transmembrane region" description="Helical" evidence="6">
    <location>
        <begin position="218"/>
        <end position="237"/>
    </location>
</feature>
<keyword evidence="9" id="KW-1185">Reference proteome</keyword>
<evidence type="ECO:0000313" key="9">
    <source>
        <dbReference type="Proteomes" id="UP000324104"/>
    </source>
</evidence>
<evidence type="ECO:0000256" key="5">
    <source>
        <dbReference type="ARBA" id="ARBA00023136"/>
    </source>
</evidence>
<sequence>MALQIRGALLPNFESTFGVSESLLGLVAPAGTVGFVAAIVLVGLIAGRLDARHVLLLGSAAMALSLLAVAVAPVYTVFLFALLVQGAAAGVFRAIDRPLLSHLYPERIGRVFALYALAWAVGAVSGPVIASAVVLVGDWQATYVLLGLSILPIVAAVWALESPSEWDERRLERETLVRLLSKPGIPGTMVGLAIVGGIEGTLFTWLPYYAGTFLDRTTANLALSVFLLAYVPGRYAYSRLIESVAYLRLLTVTTGLAVPVLAVVVGWKHVGMLAAVFCAGMLLSALFPVLSAYGVELAPEYSGPVSALTTAATYGGIAIVPAVVGVVAEATNIGVAMWIPALLTVALFGVVLLTWARSSDRRA</sequence>
<feature type="domain" description="Major facilitator superfamily (MFS) profile" evidence="7">
    <location>
        <begin position="1"/>
        <end position="359"/>
    </location>
</feature>
<comment type="subcellular location">
    <subcellularLocation>
        <location evidence="1">Cell membrane</location>
        <topology evidence="1">Multi-pass membrane protein</topology>
    </subcellularLocation>
</comment>
<feature type="transmembrane region" description="Helical" evidence="6">
    <location>
        <begin position="333"/>
        <end position="356"/>
    </location>
</feature>
<reference evidence="8 9" key="1">
    <citation type="submission" date="2019-08" db="EMBL/GenBank/DDBJ databases">
        <title>Archaea genome.</title>
        <authorList>
            <person name="Kajale S."/>
            <person name="Shouche Y."/>
            <person name="Deshpande N."/>
            <person name="Sharma A."/>
        </authorList>
    </citation>
    <scope>NUCLEOTIDE SEQUENCE [LARGE SCALE GENOMIC DNA]</scope>
    <source>
        <strain evidence="8 9">ESP3B_9</strain>
    </source>
</reference>
<evidence type="ECO:0000259" key="7">
    <source>
        <dbReference type="PROSITE" id="PS50850"/>
    </source>
</evidence>
<feature type="transmembrane region" description="Helical" evidence="6">
    <location>
        <begin position="184"/>
        <end position="206"/>
    </location>
</feature>
<dbReference type="GO" id="GO:0022857">
    <property type="term" value="F:transmembrane transporter activity"/>
    <property type="evidence" value="ECO:0007669"/>
    <property type="project" value="InterPro"/>
</dbReference>
<dbReference type="Pfam" id="PF07690">
    <property type="entry name" value="MFS_1"/>
    <property type="match status" value="1"/>
</dbReference>
<dbReference type="PANTHER" id="PTHR43124:SF3">
    <property type="entry name" value="CHLORAMPHENICOL EFFLUX PUMP RV0191"/>
    <property type="match status" value="1"/>
</dbReference>
<organism evidence="8 9">
    <name type="scientific">Natrialba swarupiae</name>
    <dbReference type="NCBI Taxonomy" id="2448032"/>
    <lineage>
        <taxon>Archaea</taxon>
        <taxon>Methanobacteriati</taxon>
        <taxon>Methanobacteriota</taxon>
        <taxon>Stenosarchaea group</taxon>
        <taxon>Halobacteria</taxon>
        <taxon>Halobacteriales</taxon>
        <taxon>Natrialbaceae</taxon>
        <taxon>Natrialba</taxon>
    </lineage>
</organism>
<dbReference type="InterPro" id="IPR036259">
    <property type="entry name" value="MFS_trans_sf"/>
</dbReference>
<dbReference type="AlphaFoldDB" id="A0A5D5AL26"/>
<feature type="transmembrane region" description="Helical" evidence="6">
    <location>
        <begin position="23"/>
        <end position="47"/>
    </location>
</feature>
<feature type="transmembrane region" description="Helical" evidence="6">
    <location>
        <begin position="143"/>
        <end position="163"/>
    </location>
</feature>
<keyword evidence="5 6" id="KW-0472">Membrane</keyword>
<evidence type="ECO:0000256" key="1">
    <source>
        <dbReference type="ARBA" id="ARBA00004651"/>
    </source>
</evidence>
<dbReference type="PANTHER" id="PTHR43124">
    <property type="entry name" value="PURINE EFFLUX PUMP PBUE"/>
    <property type="match status" value="1"/>
</dbReference>
<dbReference type="EMBL" id="VTAW01000009">
    <property type="protein sequence ID" value="TYT62396.1"/>
    <property type="molecule type" value="Genomic_DNA"/>
</dbReference>
<keyword evidence="3 6" id="KW-0812">Transmembrane</keyword>
<dbReference type="InterPro" id="IPR050189">
    <property type="entry name" value="MFS_Efflux_Transporters"/>
</dbReference>
<evidence type="ECO:0000256" key="6">
    <source>
        <dbReference type="SAM" id="Phobius"/>
    </source>
</evidence>
<protein>
    <submittedName>
        <fullName evidence="8">MFS transporter</fullName>
    </submittedName>
</protein>
<feature type="transmembrane region" description="Helical" evidence="6">
    <location>
        <begin position="273"/>
        <end position="293"/>
    </location>
</feature>
<dbReference type="Gene3D" id="1.20.1250.20">
    <property type="entry name" value="MFS general substrate transporter like domains"/>
    <property type="match status" value="1"/>
</dbReference>
<dbReference type="InterPro" id="IPR011701">
    <property type="entry name" value="MFS"/>
</dbReference>
<dbReference type="InterPro" id="IPR020846">
    <property type="entry name" value="MFS_dom"/>
</dbReference>
<keyword evidence="2" id="KW-1003">Cell membrane</keyword>
<feature type="transmembrane region" description="Helical" evidence="6">
    <location>
        <begin position="54"/>
        <end position="71"/>
    </location>
</feature>
<feature type="transmembrane region" description="Helical" evidence="6">
    <location>
        <begin position="249"/>
        <end position="267"/>
    </location>
</feature>
<dbReference type="GO" id="GO:0005886">
    <property type="term" value="C:plasma membrane"/>
    <property type="evidence" value="ECO:0007669"/>
    <property type="project" value="UniProtKB-SubCell"/>
</dbReference>
<gene>
    <name evidence="8" type="ORF">FYC77_09155</name>
</gene>
<comment type="caution">
    <text evidence="8">The sequence shown here is derived from an EMBL/GenBank/DDBJ whole genome shotgun (WGS) entry which is preliminary data.</text>
</comment>
<dbReference type="SUPFAM" id="SSF103473">
    <property type="entry name" value="MFS general substrate transporter"/>
    <property type="match status" value="1"/>
</dbReference>
<evidence type="ECO:0000256" key="2">
    <source>
        <dbReference type="ARBA" id="ARBA00022475"/>
    </source>
</evidence>
<dbReference type="Proteomes" id="UP000324104">
    <property type="component" value="Unassembled WGS sequence"/>
</dbReference>
<evidence type="ECO:0000256" key="4">
    <source>
        <dbReference type="ARBA" id="ARBA00022989"/>
    </source>
</evidence>
<proteinExistence type="predicted"/>
<name>A0A5D5AL26_9EURY</name>
<keyword evidence="4 6" id="KW-1133">Transmembrane helix</keyword>
<evidence type="ECO:0000256" key="3">
    <source>
        <dbReference type="ARBA" id="ARBA00022692"/>
    </source>
</evidence>
<dbReference type="PROSITE" id="PS50850">
    <property type="entry name" value="MFS"/>
    <property type="match status" value="1"/>
</dbReference>
<evidence type="ECO:0000313" key="8">
    <source>
        <dbReference type="EMBL" id="TYT62396.1"/>
    </source>
</evidence>
<feature type="transmembrane region" description="Helical" evidence="6">
    <location>
        <begin position="305"/>
        <end position="327"/>
    </location>
</feature>
<feature type="transmembrane region" description="Helical" evidence="6">
    <location>
        <begin position="116"/>
        <end position="137"/>
    </location>
</feature>